<dbReference type="Gene3D" id="3.40.50.720">
    <property type="entry name" value="NAD(P)-binding Rossmann-like Domain"/>
    <property type="match status" value="1"/>
</dbReference>
<feature type="domain" description="Enoyl reductase (ER)" evidence="6">
    <location>
        <begin position="8"/>
        <end position="342"/>
    </location>
</feature>
<keyword evidence="2 5" id="KW-0479">Metal-binding</keyword>
<dbReference type="Gene3D" id="3.90.180.10">
    <property type="entry name" value="Medium-chain alcohol dehydrogenases, catalytic domain"/>
    <property type="match status" value="1"/>
</dbReference>
<dbReference type="Proteomes" id="UP000290759">
    <property type="component" value="Unassembled WGS sequence"/>
</dbReference>
<evidence type="ECO:0000313" key="8">
    <source>
        <dbReference type="Proteomes" id="UP000290759"/>
    </source>
</evidence>
<keyword evidence="4" id="KW-0560">Oxidoreductase</keyword>
<proteinExistence type="inferred from homology"/>
<dbReference type="InterPro" id="IPR029752">
    <property type="entry name" value="D-isomer_DH_CS1"/>
</dbReference>
<dbReference type="FunFam" id="3.40.50.720:FF:000022">
    <property type="entry name" value="Cinnamyl alcohol dehydrogenase"/>
    <property type="match status" value="1"/>
</dbReference>
<organism evidence="7 8">
    <name type="scientific">Lichenibacterium minor</name>
    <dbReference type="NCBI Taxonomy" id="2316528"/>
    <lineage>
        <taxon>Bacteria</taxon>
        <taxon>Pseudomonadati</taxon>
        <taxon>Pseudomonadota</taxon>
        <taxon>Alphaproteobacteria</taxon>
        <taxon>Hyphomicrobiales</taxon>
        <taxon>Lichenihabitantaceae</taxon>
        <taxon>Lichenibacterium</taxon>
    </lineage>
</organism>
<dbReference type="SMART" id="SM00829">
    <property type="entry name" value="PKS_ER"/>
    <property type="match status" value="1"/>
</dbReference>
<dbReference type="InterPro" id="IPR036291">
    <property type="entry name" value="NAD(P)-bd_dom_sf"/>
</dbReference>
<evidence type="ECO:0000256" key="3">
    <source>
        <dbReference type="ARBA" id="ARBA00022833"/>
    </source>
</evidence>
<name>A0A4Q2U3W4_9HYPH</name>
<evidence type="ECO:0000256" key="4">
    <source>
        <dbReference type="ARBA" id="ARBA00023002"/>
    </source>
</evidence>
<dbReference type="AlphaFoldDB" id="A0A4Q2U3W4"/>
<dbReference type="PROSITE" id="PS00059">
    <property type="entry name" value="ADH_ZINC"/>
    <property type="match status" value="1"/>
</dbReference>
<dbReference type="EMBL" id="QYBB01000019">
    <property type="protein sequence ID" value="RYC30900.1"/>
    <property type="molecule type" value="Genomic_DNA"/>
</dbReference>
<dbReference type="GO" id="GO:0008270">
    <property type="term" value="F:zinc ion binding"/>
    <property type="evidence" value="ECO:0007669"/>
    <property type="project" value="InterPro"/>
</dbReference>
<dbReference type="PANTHER" id="PTHR42683">
    <property type="entry name" value="ALDEHYDE REDUCTASE"/>
    <property type="match status" value="1"/>
</dbReference>
<dbReference type="InterPro" id="IPR020843">
    <property type="entry name" value="ER"/>
</dbReference>
<keyword evidence="8" id="KW-1185">Reference proteome</keyword>
<dbReference type="GO" id="GO:0008106">
    <property type="term" value="F:alcohol dehydrogenase (NADP+) activity"/>
    <property type="evidence" value="ECO:0007669"/>
    <property type="project" value="UniProtKB-ARBA"/>
</dbReference>
<evidence type="ECO:0000256" key="2">
    <source>
        <dbReference type="ARBA" id="ARBA00022723"/>
    </source>
</evidence>
<comment type="similarity">
    <text evidence="5">Belongs to the zinc-containing alcohol dehydrogenase family.</text>
</comment>
<dbReference type="SUPFAM" id="SSF50129">
    <property type="entry name" value="GroES-like"/>
    <property type="match status" value="1"/>
</dbReference>
<comment type="caution">
    <text evidence="7">The sequence shown here is derived from an EMBL/GenBank/DDBJ whole genome shotgun (WGS) entry which is preliminary data.</text>
</comment>
<dbReference type="InterPro" id="IPR013154">
    <property type="entry name" value="ADH-like_N"/>
</dbReference>
<dbReference type="InterPro" id="IPR002328">
    <property type="entry name" value="ADH_Zn_CS"/>
</dbReference>
<dbReference type="Pfam" id="PF00107">
    <property type="entry name" value="ADH_zinc_N"/>
    <property type="match status" value="1"/>
</dbReference>
<dbReference type="RefSeq" id="WP_129227924.1">
    <property type="nucleotide sequence ID" value="NZ_QYBB01000019.1"/>
</dbReference>
<dbReference type="InterPro" id="IPR011032">
    <property type="entry name" value="GroES-like_sf"/>
</dbReference>
<keyword evidence="3 5" id="KW-0862">Zinc</keyword>
<dbReference type="CDD" id="cd05283">
    <property type="entry name" value="CAD1"/>
    <property type="match status" value="1"/>
</dbReference>
<dbReference type="Pfam" id="PF08240">
    <property type="entry name" value="ADH_N"/>
    <property type="match status" value="1"/>
</dbReference>
<accession>A0A4Q2U3W4</accession>
<dbReference type="SUPFAM" id="SSF51735">
    <property type="entry name" value="NAD(P)-binding Rossmann-fold domains"/>
    <property type="match status" value="1"/>
</dbReference>
<dbReference type="OrthoDB" id="9806940at2"/>
<dbReference type="PROSITE" id="PS00065">
    <property type="entry name" value="D_2_HYDROXYACID_DH_1"/>
    <property type="match status" value="1"/>
</dbReference>
<sequence length="354" mass="38304">MFQCIGYSATDATAPLKPFSFTRRDLRADDVAIEVTHCGVCHSDLHQARDDWHNTLYPCVPGHEVVGRVVEVGPAVTAFKVGDKAAVGCFVDSCGDCASCREGLEQFCNAVPTFTYNGKDRVTGETTFGGYSDRILVKESFVLRVPDKLDIARVAPLLCAGITTYSPLRHWKVEKGQKVGVVGLGGLGHMGVKLAAAMGAEVTMITTSPDKEKDAIALGAHKFLLSRDADAMAKHSEYFDFVLNTIPVGHDVDPYMALVKRDGTMVLVGAVEPLKAVNGGPMIFRRKTLAGSLVGGIAETQEMLDFCAEHDVLPDCETIAIQDINEAYERLLKGDVKYRFVIDMASIQADRATA</sequence>
<protein>
    <submittedName>
        <fullName evidence="7">NAD(P)-dependent alcohol dehydrogenase</fullName>
    </submittedName>
</protein>
<gene>
    <name evidence="7" type="ORF">D3273_16145</name>
</gene>
<evidence type="ECO:0000256" key="5">
    <source>
        <dbReference type="RuleBase" id="RU361277"/>
    </source>
</evidence>
<dbReference type="InterPro" id="IPR047109">
    <property type="entry name" value="CAD-like"/>
</dbReference>
<evidence type="ECO:0000256" key="1">
    <source>
        <dbReference type="ARBA" id="ARBA00001947"/>
    </source>
</evidence>
<comment type="cofactor">
    <cofactor evidence="1 5">
        <name>Zn(2+)</name>
        <dbReference type="ChEBI" id="CHEBI:29105"/>
    </cofactor>
</comment>
<evidence type="ECO:0000313" key="7">
    <source>
        <dbReference type="EMBL" id="RYC30900.1"/>
    </source>
</evidence>
<dbReference type="InterPro" id="IPR013149">
    <property type="entry name" value="ADH-like_C"/>
</dbReference>
<reference evidence="7 8" key="2">
    <citation type="submission" date="2019-02" db="EMBL/GenBank/DDBJ databases">
        <title>'Lichenibacterium ramalinii' gen. nov. sp. nov., 'Lichenibacterium minor' gen. nov. sp. nov.</title>
        <authorList>
            <person name="Pankratov T."/>
        </authorList>
    </citation>
    <scope>NUCLEOTIDE SEQUENCE [LARGE SCALE GENOMIC DNA]</scope>
    <source>
        <strain evidence="7 8">RmlP026</strain>
    </source>
</reference>
<evidence type="ECO:0000259" key="6">
    <source>
        <dbReference type="SMART" id="SM00829"/>
    </source>
</evidence>
<reference evidence="7 8" key="1">
    <citation type="submission" date="2018-12" db="EMBL/GenBank/DDBJ databases">
        <authorList>
            <person name="Grouzdev D.S."/>
            <person name="Krutkina M.S."/>
        </authorList>
    </citation>
    <scope>NUCLEOTIDE SEQUENCE [LARGE SCALE GENOMIC DNA]</scope>
    <source>
        <strain evidence="7 8">RmlP026</strain>
    </source>
</reference>